<keyword evidence="8 9" id="KW-0051">Antiviral defense</keyword>
<comment type="function">
    <text evidence="9">CRISPR (clustered regularly interspaced short palindromic repeat), is an adaptive immune system that provides protection against mobile genetic elements (viruses, transposable elements and conjugative plasmids). CRISPR clusters contain sequences complementary to antecedent mobile elements and target invading nucleic acids. CRISPR clusters are transcribed and processed into CRISPR RNA (crRNA). Functions as a ssRNA-specific endoribonuclease. Involved in the integration of spacer DNA into the CRISPR cassette.</text>
</comment>
<dbReference type="PANTHER" id="PTHR34405:SF3">
    <property type="entry name" value="CRISPR-ASSOCIATED ENDORIBONUCLEASE CAS2 3"/>
    <property type="match status" value="1"/>
</dbReference>
<dbReference type="Proteomes" id="UP000297713">
    <property type="component" value="Unassembled WGS sequence"/>
</dbReference>
<gene>
    <name evidence="9" type="primary">cas2</name>
    <name evidence="11" type="ORF">A7Q10_09015</name>
</gene>
<evidence type="ECO:0000256" key="10">
    <source>
        <dbReference type="PIRNR" id="PIRNR032582"/>
    </source>
</evidence>
<evidence type="ECO:0000256" key="1">
    <source>
        <dbReference type="ARBA" id="ARBA00001946"/>
    </source>
</evidence>
<dbReference type="Pfam" id="PF09827">
    <property type="entry name" value="CRISPR_Cas2"/>
    <property type="match status" value="1"/>
</dbReference>
<keyword evidence="4 9" id="KW-0479">Metal-binding</keyword>
<dbReference type="InterPro" id="IPR019199">
    <property type="entry name" value="Virulence_VapD/CRISPR_Cas2"/>
</dbReference>
<organism evidence="11 12">
    <name type="scientific">Methylacidiphilum caldifontis</name>
    <dbReference type="NCBI Taxonomy" id="2795386"/>
    <lineage>
        <taxon>Bacteria</taxon>
        <taxon>Pseudomonadati</taxon>
        <taxon>Verrucomicrobiota</taxon>
        <taxon>Methylacidiphilae</taxon>
        <taxon>Methylacidiphilales</taxon>
        <taxon>Methylacidiphilaceae</taxon>
        <taxon>Methylacidiphilum (ex Ratnadevi et al. 2023)</taxon>
    </lineage>
</organism>
<sequence>MFVVVSYDIKEDRRRGRIFRTLKNFGQWVQFSVFECDIEKGDYLRMRDMLEKHINLQEGDSIRFYFLCEEDIQKIERIGGIQPLSEDAIIL</sequence>
<comment type="subunit">
    <text evidence="9">Homodimer, forms a heterotetramer with a Cas1 homodimer.</text>
</comment>
<dbReference type="RefSeq" id="WP_134440365.1">
    <property type="nucleotide sequence ID" value="NZ_LXQC01000147.1"/>
</dbReference>
<evidence type="ECO:0000313" key="12">
    <source>
        <dbReference type="Proteomes" id="UP000297713"/>
    </source>
</evidence>
<dbReference type="PANTHER" id="PTHR34405">
    <property type="entry name" value="CRISPR-ASSOCIATED ENDORIBONUCLEASE CAS2"/>
    <property type="match status" value="1"/>
</dbReference>
<dbReference type="GO" id="GO:0046872">
    <property type="term" value="F:metal ion binding"/>
    <property type="evidence" value="ECO:0007669"/>
    <property type="project" value="UniProtKB-UniRule"/>
</dbReference>
<dbReference type="GO" id="GO:0004521">
    <property type="term" value="F:RNA endonuclease activity"/>
    <property type="evidence" value="ECO:0007669"/>
    <property type="project" value="UniProtKB-UniRule"/>
</dbReference>
<evidence type="ECO:0000256" key="3">
    <source>
        <dbReference type="ARBA" id="ARBA00022722"/>
    </source>
</evidence>
<evidence type="ECO:0000256" key="4">
    <source>
        <dbReference type="ARBA" id="ARBA00022723"/>
    </source>
</evidence>
<keyword evidence="7 9" id="KW-0460">Magnesium</keyword>
<dbReference type="EMBL" id="LXQC01000147">
    <property type="protein sequence ID" value="TFE67810.1"/>
    <property type="molecule type" value="Genomic_DNA"/>
</dbReference>
<evidence type="ECO:0000313" key="11">
    <source>
        <dbReference type="EMBL" id="TFE67810.1"/>
    </source>
</evidence>
<keyword evidence="12" id="KW-1185">Reference proteome</keyword>
<feature type="binding site" evidence="9">
    <location>
        <position position="8"/>
    </location>
    <ligand>
        <name>Mg(2+)</name>
        <dbReference type="ChEBI" id="CHEBI:18420"/>
        <note>catalytic</note>
    </ligand>
</feature>
<evidence type="ECO:0000256" key="2">
    <source>
        <dbReference type="ARBA" id="ARBA00009959"/>
    </source>
</evidence>
<comment type="similarity">
    <text evidence="2 9 10">Belongs to the CRISPR-associated endoribonuclease Cas2 protein family.</text>
</comment>
<dbReference type="InterPro" id="IPR021127">
    <property type="entry name" value="CRISPR_associated_Cas2"/>
</dbReference>
<evidence type="ECO:0000256" key="5">
    <source>
        <dbReference type="ARBA" id="ARBA00022759"/>
    </source>
</evidence>
<dbReference type="CDD" id="cd09725">
    <property type="entry name" value="Cas2_I_II_III"/>
    <property type="match status" value="1"/>
</dbReference>
<keyword evidence="6 9" id="KW-0378">Hydrolase</keyword>
<dbReference type="NCBIfam" id="TIGR01573">
    <property type="entry name" value="cas2"/>
    <property type="match status" value="1"/>
</dbReference>
<dbReference type="SUPFAM" id="SSF143430">
    <property type="entry name" value="TTP0101/SSO1404-like"/>
    <property type="match status" value="1"/>
</dbReference>
<comment type="caution">
    <text evidence="11">The sequence shown here is derived from an EMBL/GenBank/DDBJ whole genome shotgun (WGS) entry which is preliminary data.</text>
</comment>
<dbReference type="GO" id="GO:0043571">
    <property type="term" value="P:maintenance of CRISPR repeat elements"/>
    <property type="evidence" value="ECO:0007669"/>
    <property type="project" value="UniProtKB-UniRule"/>
</dbReference>
<dbReference type="EC" id="3.1.-.-" evidence="9"/>
<keyword evidence="3 9" id="KW-0540">Nuclease</keyword>
<evidence type="ECO:0000256" key="6">
    <source>
        <dbReference type="ARBA" id="ARBA00022801"/>
    </source>
</evidence>
<dbReference type="HAMAP" id="MF_01471">
    <property type="entry name" value="Cas2"/>
    <property type="match status" value="1"/>
</dbReference>
<dbReference type="GO" id="GO:0051607">
    <property type="term" value="P:defense response to virus"/>
    <property type="evidence" value="ECO:0007669"/>
    <property type="project" value="UniProtKB-UniRule"/>
</dbReference>
<reference evidence="11 12" key="1">
    <citation type="submission" date="2016-05" db="EMBL/GenBank/DDBJ databases">
        <title>Diversity and Homogeneity among Thermoacidophilic Verrucomicrobia Methanotrophs Linked with Geographical Origin.</title>
        <authorList>
            <person name="Erikstad H.-A."/>
            <person name="Smestad N.B."/>
            <person name="Ceballos R.M."/>
            <person name="Birkeland N.-K."/>
        </authorList>
    </citation>
    <scope>NUCLEOTIDE SEQUENCE [LARGE SCALE GENOMIC DNA]</scope>
    <source>
        <strain evidence="11 12">Phi</strain>
    </source>
</reference>
<name>A0A4Y8PAM8_9BACT</name>
<evidence type="ECO:0000256" key="7">
    <source>
        <dbReference type="ARBA" id="ARBA00022842"/>
    </source>
</evidence>
<comment type="cofactor">
    <cofactor evidence="1 9">
        <name>Mg(2+)</name>
        <dbReference type="ChEBI" id="CHEBI:18420"/>
    </cofactor>
</comment>
<evidence type="ECO:0000256" key="8">
    <source>
        <dbReference type="ARBA" id="ARBA00023118"/>
    </source>
</evidence>
<dbReference type="OrthoDB" id="9798176at2"/>
<accession>A0A4Y8PAM8</accession>
<dbReference type="Gene3D" id="3.30.70.240">
    <property type="match status" value="1"/>
</dbReference>
<protein>
    <recommendedName>
        <fullName evidence="9">CRISPR-associated endoribonuclease Cas2</fullName>
        <ecNumber evidence="9">3.1.-.-</ecNumber>
    </recommendedName>
</protein>
<keyword evidence="5 9" id="KW-0255">Endonuclease</keyword>
<proteinExistence type="inferred from homology"/>
<evidence type="ECO:0000256" key="9">
    <source>
        <dbReference type="HAMAP-Rule" id="MF_01471"/>
    </source>
</evidence>
<dbReference type="PIRSF" id="PIRSF032582">
    <property type="entry name" value="Cas2"/>
    <property type="match status" value="1"/>
</dbReference>
<dbReference type="GO" id="GO:0016787">
    <property type="term" value="F:hydrolase activity"/>
    <property type="evidence" value="ECO:0007669"/>
    <property type="project" value="UniProtKB-KW"/>
</dbReference>
<dbReference type="AlphaFoldDB" id="A0A4Y8PAM8"/>